<sequence>MLDRLPLASRVGKTLVGGIDLNRARMRHVIQALIALSPSANGFTASDLAARVRLFTKQGPLQYGPRHAAYDLKKLRGKQIVQRIGRTRRYQTPPPGLRAMAALVVLRNKAIKPLLAAAQPLRP</sequence>
<evidence type="ECO:0000313" key="1">
    <source>
        <dbReference type="EMBL" id="MBA0087849.1"/>
    </source>
</evidence>
<comment type="caution">
    <text evidence="1">The sequence shown here is derived from an EMBL/GenBank/DDBJ whole genome shotgun (WGS) entry which is preliminary data.</text>
</comment>
<protein>
    <submittedName>
        <fullName evidence="1">Uncharacterized protein</fullName>
    </submittedName>
</protein>
<evidence type="ECO:0000313" key="2">
    <source>
        <dbReference type="Proteomes" id="UP000567293"/>
    </source>
</evidence>
<dbReference type="EMBL" id="JACDQQ010002215">
    <property type="protein sequence ID" value="MBA0087849.1"/>
    <property type="molecule type" value="Genomic_DNA"/>
</dbReference>
<dbReference type="Proteomes" id="UP000567293">
    <property type="component" value="Unassembled WGS sequence"/>
</dbReference>
<feature type="non-terminal residue" evidence="1">
    <location>
        <position position="123"/>
    </location>
</feature>
<dbReference type="AlphaFoldDB" id="A0A7V8NUN1"/>
<keyword evidence="2" id="KW-1185">Reference proteome</keyword>
<accession>A0A7V8NUN1</accession>
<name>A0A7V8NUN1_9BACT</name>
<gene>
    <name evidence="1" type="ORF">HRJ53_22920</name>
</gene>
<proteinExistence type="predicted"/>
<reference evidence="1" key="1">
    <citation type="submission" date="2020-06" db="EMBL/GenBank/DDBJ databases">
        <title>Legume-microbial interactions unlock mineral nutrients during tropical forest succession.</title>
        <authorList>
            <person name="Epihov D.Z."/>
        </authorList>
    </citation>
    <scope>NUCLEOTIDE SEQUENCE [LARGE SCALE GENOMIC DNA]</scope>
    <source>
        <strain evidence="1">Pan2503</strain>
    </source>
</reference>
<organism evidence="1 2">
    <name type="scientific">Candidatus Acidiferrum panamense</name>
    <dbReference type="NCBI Taxonomy" id="2741543"/>
    <lineage>
        <taxon>Bacteria</taxon>
        <taxon>Pseudomonadati</taxon>
        <taxon>Acidobacteriota</taxon>
        <taxon>Terriglobia</taxon>
        <taxon>Candidatus Acidiferrales</taxon>
        <taxon>Candidatus Acidiferrum</taxon>
    </lineage>
</organism>